<gene>
    <name evidence="1" type="ORF">BJ508DRAFT_301561</name>
</gene>
<keyword evidence="2" id="KW-1185">Reference proteome</keyword>
<reference evidence="1 2" key="1">
    <citation type="journal article" date="2018" name="Nat. Ecol. Evol.">
        <title>Pezizomycetes genomes reveal the molecular basis of ectomycorrhizal truffle lifestyle.</title>
        <authorList>
            <person name="Murat C."/>
            <person name="Payen T."/>
            <person name="Noel B."/>
            <person name="Kuo A."/>
            <person name="Morin E."/>
            <person name="Chen J."/>
            <person name="Kohler A."/>
            <person name="Krizsan K."/>
            <person name="Balestrini R."/>
            <person name="Da Silva C."/>
            <person name="Montanini B."/>
            <person name="Hainaut M."/>
            <person name="Levati E."/>
            <person name="Barry K.W."/>
            <person name="Belfiori B."/>
            <person name="Cichocki N."/>
            <person name="Clum A."/>
            <person name="Dockter R.B."/>
            <person name="Fauchery L."/>
            <person name="Guy J."/>
            <person name="Iotti M."/>
            <person name="Le Tacon F."/>
            <person name="Lindquist E.A."/>
            <person name="Lipzen A."/>
            <person name="Malagnac F."/>
            <person name="Mello A."/>
            <person name="Molinier V."/>
            <person name="Miyauchi S."/>
            <person name="Poulain J."/>
            <person name="Riccioni C."/>
            <person name="Rubini A."/>
            <person name="Sitrit Y."/>
            <person name="Splivallo R."/>
            <person name="Traeger S."/>
            <person name="Wang M."/>
            <person name="Zifcakova L."/>
            <person name="Wipf D."/>
            <person name="Zambonelli A."/>
            <person name="Paolocci F."/>
            <person name="Nowrousian M."/>
            <person name="Ottonello S."/>
            <person name="Baldrian P."/>
            <person name="Spatafora J.W."/>
            <person name="Henrissat B."/>
            <person name="Nagy L.G."/>
            <person name="Aury J.M."/>
            <person name="Wincker P."/>
            <person name="Grigoriev I.V."/>
            <person name="Bonfante P."/>
            <person name="Martin F.M."/>
        </authorList>
    </citation>
    <scope>NUCLEOTIDE SEQUENCE [LARGE SCALE GENOMIC DNA]</scope>
    <source>
        <strain evidence="1 2">RN42</strain>
    </source>
</reference>
<protein>
    <submittedName>
        <fullName evidence="1">Uncharacterized protein</fullName>
    </submittedName>
</protein>
<proteinExistence type="predicted"/>
<evidence type="ECO:0000313" key="1">
    <source>
        <dbReference type="EMBL" id="RPA86746.1"/>
    </source>
</evidence>
<sequence length="191" mass="22594">MLEEQYENSIESKGTRTDYSILKKAEQEVIPRSENHQLVSRLEKIVTGWNVRTRQRTLPRAKEKRNAKDHLLETQQIRAAINRKRVRVEIRMGTTSTSFGYVWTAMRKEYETHEELYDSYVLYYSHSPQTRQCTFRKVFRETPTATFSLLRNSNLTAAPDVERETEMLFSRGLNTFRKVGGRMVYELDCEI</sequence>
<evidence type="ECO:0000313" key="2">
    <source>
        <dbReference type="Proteomes" id="UP000275078"/>
    </source>
</evidence>
<dbReference type="EMBL" id="ML119648">
    <property type="protein sequence ID" value="RPA86746.1"/>
    <property type="molecule type" value="Genomic_DNA"/>
</dbReference>
<accession>A0A3N4IM29</accession>
<dbReference type="AlphaFoldDB" id="A0A3N4IM29"/>
<organism evidence="1 2">
    <name type="scientific">Ascobolus immersus RN42</name>
    <dbReference type="NCBI Taxonomy" id="1160509"/>
    <lineage>
        <taxon>Eukaryota</taxon>
        <taxon>Fungi</taxon>
        <taxon>Dikarya</taxon>
        <taxon>Ascomycota</taxon>
        <taxon>Pezizomycotina</taxon>
        <taxon>Pezizomycetes</taxon>
        <taxon>Pezizales</taxon>
        <taxon>Ascobolaceae</taxon>
        <taxon>Ascobolus</taxon>
    </lineage>
</organism>
<name>A0A3N4IM29_ASCIM</name>
<dbReference type="Proteomes" id="UP000275078">
    <property type="component" value="Unassembled WGS sequence"/>
</dbReference>